<accession>A0AAN5C1X1</accession>
<evidence type="ECO:0000259" key="1">
    <source>
        <dbReference type="Pfam" id="PF24494"/>
    </source>
</evidence>
<gene>
    <name evidence="2" type="ORF">Aory04_001096100</name>
</gene>
<dbReference type="InterPro" id="IPR056009">
    <property type="entry name" value="DUF7587"/>
</dbReference>
<proteinExistence type="predicted"/>
<dbReference type="AlphaFoldDB" id="A0AAN5C1X1"/>
<protein>
    <submittedName>
        <fullName evidence="2">Unnamed protein product</fullName>
    </submittedName>
</protein>
<feature type="domain" description="DUF7587" evidence="1">
    <location>
        <begin position="118"/>
        <end position="266"/>
    </location>
</feature>
<evidence type="ECO:0000313" key="2">
    <source>
        <dbReference type="EMBL" id="GMG35803.1"/>
    </source>
</evidence>
<reference evidence="2" key="1">
    <citation type="submission" date="2023-04" db="EMBL/GenBank/DDBJ databases">
        <title>Aspergillus oryzae NBRC 4228.</title>
        <authorList>
            <person name="Ichikawa N."/>
            <person name="Sato H."/>
            <person name="Tonouchi N."/>
        </authorList>
    </citation>
    <scope>NUCLEOTIDE SEQUENCE</scope>
    <source>
        <strain evidence="2">NBRC 4228</strain>
    </source>
</reference>
<dbReference type="Pfam" id="PF24494">
    <property type="entry name" value="DUF7587"/>
    <property type="match status" value="1"/>
</dbReference>
<organism evidence="2 3">
    <name type="scientific">Aspergillus oryzae</name>
    <name type="common">Yellow koji mold</name>
    <dbReference type="NCBI Taxonomy" id="5062"/>
    <lineage>
        <taxon>Eukaryota</taxon>
        <taxon>Fungi</taxon>
        <taxon>Dikarya</taxon>
        <taxon>Ascomycota</taxon>
        <taxon>Pezizomycotina</taxon>
        <taxon>Eurotiomycetes</taxon>
        <taxon>Eurotiomycetidae</taxon>
        <taxon>Eurotiales</taxon>
        <taxon>Aspergillaceae</taxon>
        <taxon>Aspergillus</taxon>
        <taxon>Aspergillus subgen. Circumdati</taxon>
    </lineage>
</organism>
<dbReference type="Proteomes" id="UP001165205">
    <property type="component" value="Unassembled WGS sequence"/>
</dbReference>
<dbReference type="EMBL" id="BSYA01000180">
    <property type="protein sequence ID" value="GMG35803.1"/>
    <property type="molecule type" value="Genomic_DNA"/>
</dbReference>
<comment type="caution">
    <text evidence="2">The sequence shown here is derived from an EMBL/GenBank/DDBJ whole genome shotgun (WGS) entry which is preliminary data.</text>
</comment>
<sequence length="396" mass="44650">MIEAIPLPCVEFPDSHSLTWLLVNLAGLSSIKPVGKHLPGNGKRLDVRRSDKAIPFLTYAFILHVNPTFIVVSPSNYPSSIEMSSSSPNDQPPASAQTMFCPNAFQKEQMPLFKGNQVPRYLFRIVAPQSAGSTTTSKVKSPATTTSDSDRLEDLFQLDPIIAADRLNQHLRWMSGHEQRCNLMSWTSSLLFALQYGLYRHSMDRGEPQLEEISLFIIDTRGFPEGTFVQDLEIMKVFETYHDALKNFGKLRGGENYFGEYLTQGELDIEGRCVKVSLQRMIDLGLFELHSGLGNRDGWNRWARRVTELRLDFQTGSPNPTTRSVVRKAITLAQSCFGDRWAAPLAAMLLALQPREQKDAIIIAGFSAMFSRECRLDIWLNLLTNYFSRGDSRAFS</sequence>
<name>A0AAN5C1X1_ASPOZ</name>
<evidence type="ECO:0000313" key="3">
    <source>
        <dbReference type="Proteomes" id="UP001165205"/>
    </source>
</evidence>